<keyword evidence="3" id="KW-0010">Activator</keyword>
<dbReference type="InterPro" id="IPR036634">
    <property type="entry name" value="PRD_sf"/>
</dbReference>
<dbReference type="Proteomes" id="UP000697472">
    <property type="component" value="Unassembled WGS sequence"/>
</dbReference>
<evidence type="ECO:0000256" key="3">
    <source>
        <dbReference type="ARBA" id="ARBA00023159"/>
    </source>
</evidence>
<dbReference type="InterPro" id="IPR013196">
    <property type="entry name" value="HTH_11"/>
</dbReference>
<dbReference type="PANTHER" id="PTHR30185">
    <property type="entry name" value="CRYPTIC BETA-GLUCOSIDE BGL OPERON ANTITERMINATOR"/>
    <property type="match status" value="1"/>
</dbReference>
<dbReference type="Pfam" id="PF05043">
    <property type="entry name" value="Mga"/>
    <property type="match status" value="1"/>
</dbReference>
<dbReference type="InterPro" id="IPR007737">
    <property type="entry name" value="Mga_HTH"/>
</dbReference>
<comment type="caution">
    <text evidence="6">The sequence shown here is derived from an EMBL/GenBank/DDBJ whole genome shotgun (WGS) entry which is preliminary data.</text>
</comment>
<dbReference type="PANTHER" id="PTHR30185:SF18">
    <property type="entry name" value="TRANSCRIPTIONAL REGULATOR MTLR"/>
    <property type="match status" value="1"/>
</dbReference>
<dbReference type="EMBL" id="JAFBEH010000068">
    <property type="protein sequence ID" value="MBM7643702.1"/>
    <property type="molecule type" value="Genomic_DNA"/>
</dbReference>
<dbReference type="Pfam" id="PF00874">
    <property type="entry name" value="PRD"/>
    <property type="match status" value="2"/>
</dbReference>
<dbReference type="RefSeq" id="WP_205010542.1">
    <property type="nucleotide sequence ID" value="NZ_JAFBEH010000068.1"/>
</dbReference>
<protein>
    <submittedName>
        <fullName evidence="6">Transcriptional antiterminator</fullName>
    </submittedName>
</protein>
<dbReference type="Gene3D" id="1.10.1790.10">
    <property type="entry name" value="PRD domain"/>
    <property type="match status" value="2"/>
</dbReference>
<dbReference type="SUPFAM" id="SSF63520">
    <property type="entry name" value="PTS-regulatory domain, PRD"/>
    <property type="match status" value="2"/>
</dbReference>
<dbReference type="InterPro" id="IPR011608">
    <property type="entry name" value="PRD"/>
</dbReference>
<feature type="domain" description="PRD" evidence="5">
    <location>
        <begin position="292"/>
        <end position="395"/>
    </location>
</feature>
<organism evidence="6 7">
    <name type="scientific">Streptococcus loxodontisalivarius</name>
    <dbReference type="NCBI Taxonomy" id="1349415"/>
    <lineage>
        <taxon>Bacteria</taxon>
        <taxon>Bacillati</taxon>
        <taxon>Bacillota</taxon>
        <taxon>Bacilli</taxon>
        <taxon>Lactobacillales</taxon>
        <taxon>Streptococcaceae</taxon>
        <taxon>Streptococcus</taxon>
    </lineage>
</organism>
<keyword evidence="1" id="KW-0677">Repeat</keyword>
<dbReference type="Gene3D" id="1.10.10.10">
    <property type="entry name" value="Winged helix-like DNA-binding domain superfamily/Winged helix DNA-binding domain"/>
    <property type="match status" value="1"/>
</dbReference>
<dbReference type="Pfam" id="PF08279">
    <property type="entry name" value="HTH_11"/>
    <property type="match status" value="1"/>
</dbReference>
<name>A0ABS2PWN6_9STRE</name>
<keyword evidence="7" id="KW-1185">Reference proteome</keyword>
<gene>
    <name evidence="6" type="ORF">JOC28_002013</name>
</gene>
<evidence type="ECO:0000313" key="6">
    <source>
        <dbReference type="EMBL" id="MBM7643702.1"/>
    </source>
</evidence>
<evidence type="ECO:0000259" key="5">
    <source>
        <dbReference type="PROSITE" id="PS51372"/>
    </source>
</evidence>
<feature type="domain" description="PRD" evidence="5">
    <location>
        <begin position="185"/>
        <end position="290"/>
    </location>
</feature>
<evidence type="ECO:0000256" key="2">
    <source>
        <dbReference type="ARBA" id="ARBA00023015"/>
    </source>
</evidence>
<proteinExistence type="predicted"/>
<evidence type="ECO:0000256" key="1">
    <source>
        <dbReference type="ARBA" id="ARBA00022737"/>
    </source>
</evidence>
<reference evidence="6 7" key="1">
    <citation type="submission" date="2021-01" db="EMBL/GenBank/DDBJ databases">
        <title>Genomic Encyclopedia of Type Strains, Phase IV (KMG-IV): sequencing the most valuable type-strain genomes for metagenomic binning, comparative biology and taxonomic classification.</title>
        <authorList>
            <person name="Goeker M."/>
        </authorList>
    </citation>
    <scope>NUCLEOTIDE SEQUENCE [LARGE SCALE GENOMIC DNA]</scope>
    <source>
        <strain evidence="6 7">DSM 27382</strain>
    </source>
</reference>
<keyword evidence="4" id="KW-0804">Transcription</keyword>
<evidence type="ECO:0000313" key="7">
    <source>
        <dbReference type="Proteomes" id="UP000697472"/>
    </source>
</evidence>
<accession>A0ABS2PWN6</accession>
<dbReference type="InterPro" id="IPR036388">
    <property type="entry name" value="WH-like_DNA-bd_sf"/>
</dbReference>
<sequence length="395" mass="45791">MLDIKEKKLIQYLLKHKSTFLTGKDLANYMSCSDRTARTYMKRLSEYLDAESGLRILSKQGSGYQLIIEDETLYFQFLSKNNIYFGLENIEITDRHNYILNKLIFEQDCLLFDDLSEELFVSRSTLSSDFKKIREILEKYNLLVESKPNRGVFVSGREQDKRHFIMDYFFSGQFLKNIHHYMSEDVLDLPISFEELTIIVVDECRNGNLGLSDFVIQNLVIHIALAIKRMRDGFDLAPIILSEDKVQLEIAIAQNILRRVRFITQIDFPEEEANYIALHLISKATHDSGSDEHGVNLRQDIMASLSLLEQSDLYSFSNDLTLVEGLSKHLEVLVERIKNGIHLENPLLDDLKAHYSDVFTLSRDFLRNLPSLKSILLSEDELAYIFYQLSSISML</sequence>
<dbReference type="PROSITE" id="PS51372">
    <property type="entry name" value="PRD_2"/>
    <property type="match status" value="2"/>
</dbReference>
<evidence type="ECO:0000256" key="4">
    <source>
        <dbReference type="ARBA" id="ARBA00023163"/>
    </source>
</evidence>
<keyword evidence="2" id="KW-0805">Transcription regulation</keyword>
<dbReference type="InterPro" id="IPR050661">
    <property type="entry name" value="BglG_antiterminators"/>
</dbReference>